<evidence type="ECO:0000256" key="3">
    <source>
        <dbReference type="ARBA" id="ARBA00022824"/>
    </source>
</evidence>
<name>A0A1A6H9R1_NEOLE</name>
<evidence type="ECO:0000256" key="1">
    <source>
        <dbReference type="ARBA" id="ARBA00004477"/>
    </source>
</evidence>
<sequence length="893" mass="100548">MGTSPGDPGVEYFPGLRQLEQSSQAFKEASLSRLSTLHWEPVAPAMLPRWELALCLLASLGFHFYSFYEVYKVSREHEDELDQEFELESDSLFGGLKKDPTDFEWNFWLELGKRSLVWLFLGHVAVSQLATLLAKKHRPWIVMVYGMWACWCVLGAPGVAMVFLHTTIAFCVAQFRSMLLSWLCSLLLLSTLRLQSMEEVKRRWYKTENEYYLLQFTLTVRCLFYTSFSLELCRQPPPAQRAPYSFLWLLAYMQQPELRSPKQSLCLLAKGLGRLLCWWWLAELMVHLMYMHALYSTIPLLESVSCWTLDFGVEPPKPQPLTETAHVSTWATRAVEEVRLPGRVRVVPARRQRLRANPVTSGPIPVAQLHLRGGLALAQVLFFYVKYLVLFGAPALLMRLDGLTPPPLPRCVSTMFSFTGMWRARCQQPAVSLESELCVIEQVTLAIGGEERKSGKPAAPAGFSGLDAVRAPGRWSREGETRLILLHGEVTVIALLDRNGSCDLLSYHPPSLFLTDSCNLAHVDKSSLAPKQPRTVVFSRPQARASFRIAVWLQAEYHEGQWYVYIPLGGSQHGLLGTLLSTAMTFAFVSYWHGSYEDLWCWAALNWLGVTVESGAQRLLEMPCIRETLMLSWPPSRLSSSVDSQGAELSILQLCSSSCPHLTRYLSPQARRRLHALLASCSTSMLILFNLVFLGGIQVGKIYWYRIFLQGTAYLLPMILDFQLPERVAPDPRKRELMELELLLPSGLTVCNKKFILPSPPHSGLRVEKPNKPLSDKARIICIDTWKTWVNKAGPSTCSWQTLGLGLSGSHGNPEKGFEDVDGREAPATLTPDPIHDRGLSACGQQALVWIPNTAVVEDRKAAVCTVFALQRALADPKVQLANQEWIDFSVDY</sequence>
<evidence type="ECO:0000256" key="4">
    <source>
        <dbReference type="ARBA" id="ARBA00022989"/>
    </source>
</evidence>
<keyword evidence="2 7" id="KW-0812">Transmembrane</keyword>
<feature type="transmembrane region" description="Helical" evidence="7">
    <location>
        <begin position="175"/>
        <end position="194"/>
    </location>
</feature>
<evidence type="ECO:0000313" key="8">
    <source>
        <dbReference type="EMBL" id="OBS74342.1"/>
    </source>
</evidence>
<dbReference type="OrthoDB" id="420606at2759"/>
<reference evidence="8 9" key="1">
    <citation type="submission" date="2016-06" db="EMBL/GenBank/DDBJ databases">
        <title>The Draft Genome Sequence and Annotation of the Desert Woodrat Neotoma lepida.</title>
        <authorList>
            <person name="Campbell M."/>
            <person name="Oakeson K.F."/>
            <person name="Yandell M."/>
            <person name="Halpert J.R."/>
            <person name="Dearing D."/>
        </authorList>
    </citation>
    <scope>NUCLEOTIDE SEQUENCE [LARGE SCALE GENOMIC DNA]</scope>
    <source>
        <strain evidence="8">417</strain>
        <tissue evidence="8">Liver</tissue>
    </source>
</reference>
<dbReference type="Proteomes" id="UP000092124">
    <property type="component" value="Unassembled WGS sequence"/>
</dbReference>
<feature type="transmembrane region" description="Helical" evidence="7">
    <location>
        <begin position="50"/>
        <end position="68"/>
    </location>
</feature>
<accession>A0A1A6H9R1</accession>
<evidence type="ECO:0000313" key="9">
    <source>
        <dbReference type="Proteomes" id="UP000092124"/>
    </source>
</evidence>
<dbReference type="InterPro" id="IPR051085">
    <property type="entry name" value="MB_O-acyltransferase"/>
</dbReference>
<feature type="transmembrane region" description="Helical" evidence="7">
    <location>
        <begin position="703"/>
        <end position="724"/>
    </location>
</feature>
<evidence type="ECO:0000256" key="5">
    <source>
        <dbReference type="ARBA" id="ARBA00023136"/>
    </source>
</evidence>
<dbReference type="PANTHER" id="PTHR13285">
    <property type="entry name" value="ACYLTRANSFERASE"/>
    <property type="match status" value="1"/>
</dbReference>
<dbReference type="EMBL" id="LZPO01044439">
    <property type="protein sequence ID" value="OBS74342.1"/>
    <property type="molecule type" value="Genomic_DNA"/>
</dbReference>
<evidence type="ECO:0000256" key="6">
    <source>
        <dbReference type="ARBA" id="ARBA00038268"/>
    </source>
</evidence>
<evidence type="ECO:0000256" key="7">
    <source>
        <dbReference type="SAM" id="Phobius"/>
    </source>
</evidence>
<comment type="subcellular location">
    <subcellularLocation>
        <location evidence="1">Endoplasmic reticulum membrane</location>
        <topology evidence="1">Multi-pass membrane protein</topology>
    </subcellularLocation>
</comment>
<comment type="similarity">
    <text evidence="6">Belongs to the membrane-bound acyltransferase family. HHAT subfamily.</text>
</comment>
<organism evidence="8 9">
    <name type="scientific">Neotoma lepida</name>
    <name type="common">Desert woodrat</name>
    <dbReference type="NCBI Taxonomy" id="56216"/>
    <lineage>
        <taxon>Eukaryota</taxon>
        <taxon>Metazoa</taxon>
        <taxon>Chordata</taxon>
        <taxon>Craniata</taxon>
        <taxon>Vertebrata</taxon>
        <taxon>Euteleostomi</taxon>
        <taxon>Mammalia</taxon>
        <taxon>Eutheria</taxon>
        <taxon>Euarchontoglires</taxon>
        <taxon>Glires</taxon>
        <taxon>Rodentia</taxon>
        <taxon>Myomorpha</taxon>
        <taxon>Muroidea</taxon>
        <taxon>Cricetidae</taxon>
        <taxon>Neotominae</taxon>
        <taxon>Neotoma</taxon>
    </lineage>
</organism>
<keyword evidence="4 7" id="KW-1133">Transmembrane helix</keyword>
<keyword evidence="3" id="KW-0256">Endoplasmic reticulum</keyword>
<gene>
    <name evidence="8" type="ORF">A6R68_15118</name>
</gene>
<keyword evidence="5 7" id="KW-0472">Membrane</keyword>
<dbReference type="GO" id="GO:0005789">
    <property type="term" value="C:endoplasmic reticulum membrane"/>
    <property type="evidence" value="ECO:0007669"/>
    <property type="project" value="UniProtKB-SubCell"/>
</dbReference>
<dbReference type="Pfam" id="PF03062">
    <property type="entry name" value="MBOAT"/>
    <property type="match status" value="2"/>
</dbReference>
<dbReference type="AlphaFoldDB" id="A0A1A6H9R1"/>
<dbReference type="STRING" id="56216.A0A1A6H9R1"/>
<feature type="transmembrane region" description="Helical" evidence="7">
    <location>
        <begin position="674"/>
        <end position="697"/>
    </location>
</feature>
<proteinExistence type="inferred from homology"/>
<keyword evidence="9" id="KW-1185">Reference proteome</keyword>
<protein>
    <recommendedName>
        <fullName evidence="10">Protein-cysteine N-palmitoyltransferase HHAT</fullName>
    </recommendedName>
</protein>
<comment type="caution">
    <text evidence="8">The sequence shown here is derived from an EMBL/GenBank/DDBJ whole genome shotgun (WGS) entry which is preliminary data.</text>
</comment>
<feature type="transmembrane region" description="Helical" evidence="7">
    <location>
        <begin position="140"/>
        <end position="163"/>
    </location>
</feature>
<feature type="transmembrane region" description="Helical" evidence="7">
    <location>
        <begin position="376"/>
        <end position="397"/>
    </location>
</feature>
<dbReference type="GO" id="GO:0016409">
    <property type="term" value="F:palmitoyltransferase activity"/>
    <property type="evidence" value="ECO:0007669"/>
    <property type="project" value="TreeGrafter"/>
</dbReference>
<evidence type="ECO:0000256" key="2">
    <source>
        <dbReference type="ARBA" id="ARBA00022692"/>
    </source>
</evidence>
<dbReference type="PANTHER" id="PTHR13285:SF20">
    <property type="entry name" value="PROTEIN-CYSTEINE N-PALMITOYLTRANSFERASE HHAT"/>
    <property type="match status" value="1"/>
</dbReference>
<evidence type="ECO:0008006" key="10">
    <source>
        <dbReference type="Google" id="ProtNLM"/>
    </source>
</evidence>
<dbReference type="InterPro" id="IPR004299">
    <property type="entry name" value="MBOAT_fam"/>
</dbReference>